<dbReference type="EMBL" id="ANHY01000004">
    <property type="protein sequence ID" value="EKV32045.1"/>
    <property type="molecule type" value="Genomic_DNA"/>
</dbReference>
<protein>
    <recommendedName>
        <fullName evidence="3">Ribbon-helix-helix protein CopG domain-containing protein</fullName>
    </recommendedName>
</protein>
<evidence type="ECO:0000313" key="1">
    <source>
        <dbReference type="EMBL" id="EKV32045.1"/>
    </source>
</evidence>
<dbReference type="STRING" id="1238182.C882_3109"/>
<reference evidence="1 2" key="1">
    <citation type="journal article" date="2013" name="Genome Announc.">
        <title>Draft Genome Sequence of an Alphaproteobacterium, Caenispirillum salinarum AK4(T), Isolated from a Solar Saltern.</title>
        <authorList>
            <person name="Khatri I."/>
            <person name="Singh A."/>
            <person name="Korpole S."/>
            <person name="Pinnaka A.K."/>
            <person name="Subramanian S."/>
        </authorList>
    </citation>
    <scope>NUCLEOTIDE SEQUENCE [LARGE SCALE GENOMIC DNA]</scope>
    <source>
        <strain evidence="1 2">AK4</strain>
    </source>
</reference>
<comment type="caution">
    <text evidence="1">The sequence shown here is derived from an EMBL/GenBank/DDBJ whole genome shotgun (WGS) entry which is preliminary data.</text>
</comment>
<dbReference type="RefSeq" id="WP_009539306.1">
    <property type="nucleotide sequence ID" value="NZ_ANHY01000004.1"/>
</dbReference>
<evidence type="ECO:0008006" key="3">
    <source>
        <dbReference type="Google" id="ProtNLM"/>
    </source>
</evidence>
<dbReference type="AlphaFoldDB" id="K9H1B6"/>
<accession>K9H1B6</accession>
<dbReference type="Proteomes" id="UP000009881">
    <property type="component" value="Unassembled WGS sequence"/>
</dbReference>
<keyword evidence="2" id="KW-1185">Reference proteome</keyword>
<sequence>MDEDHTRGVERVKDAETFELTLGSGLAERLRALAARSGHHVEDCLVEAVGEYVATREDFLAAMSHLEEAEERVFLRVVGE</sequence>
<name>K9H1B6_9PROT</name>
<organism evidence="1 2">
    <name type="scientific">Caenispirillum salinarum AK4</name>
    <dbReference type="NCBI Taxonomy" id="1238182"/>
    <lineage>
        <taxon>Bacteria</taxon>
        <taxon>Pseudomonadati</taxon>
        <taxon>Pseudomonadota</taxon>
        <taxon>Alphaproteobacteria</taxon>
        <taxon>Rhodospirillales</taxon>
        <taxon>Novispirillaceae</taxon>
        <taxon>Caenispirillum</taxon>
    </lineage>
</organism>
<proteinExistence type="predicted"/>
<evidence type="ECO:0000313" key="2">
    <source>
        <dbReference type="Proteomes" id="UP000009881"/>
    </source>
</evidence>
<gene>
    <name evidence="1" type="ORF">C882_3109</name>
</gene>